<sequence>MADVGSCQNLPPDLVAAGRCSLAWGFGIGPLWWQCWIDGVEQWEKIGFEGGLSGKQRRAIFLFPAPGEVEDAAYSSSPCSCELIWVGATDLMVQSSVCDM</sequence>
<accession>A0A8S1J0X8</accession>
<dbReference type="AlphaFoldDB" id="A0A8S1J0X8"/>
<dbReference type="Proteomes" id="UP000708148">
    <property type="component" value="Unassembled WGS sequence"/>
</dbReference>
<protein>
    <submittedName>
        <fullName evidence="1">Uncharacterized protein</fullName>
    </submittedName>
</protein>
<dbReference type="EMBL" id="CAJHUC010001438">
    <property type="protein sequence ID" value="CAD7701116.1"/>
    <property type="molecule type" value="Genomic_DNA"/>
</dbReference>
<organism evidence="1 2">
    <name type="scientific">Ostreobium quekettii</name>
    <dbReference type="NCBI Taxonomy" id="121088"/>
    <lineage>
        <taxon>Eukaryota</taxon>
        <taxon>Viridiplantae</taxon>
        <taxon>Chlorophyta</taxon>
        <taxon>core chlorophytes</taxon>
        <taxon>Ulvophyceae</taxon>
        <taxon>TCBD clade</taxon>
        <taxon>Bryopsidales</taxon>
        <taxon>Ostreobineae</taxon>
        <taxon>Ostreobiaceae</taxon>
        <taxon>Ostreobium</taxon>
    </lineage>
</organism>
<gene>
    <name evidence="1" type="ORF">OSTQU699_LOCUS6475</name>
</gene>
<evidence type="ECO:0000313" key="1">
    <source>
        <dbReference type="EMBL" id="CAD7701116.1"/>
    </source>
</evidence>
<comment type="caution">
    <text evidence="1">The sequence shown here is derived from an EMBL/GenBank/DDBJ whole genome shotgun (WGS) entry which is preliminary data.</text>
</comment>
<keyword evidence="2" id="KW-1185">Reference proteome</keyword>
<name>A0A8S1J0X8_9CHLO</name>
<proteinExistence type="predicted"/>
<evidence type="ECO:0000313" key="2">
    <source>
        <dbReference type="Proteomes" id="UP000708148"/>
    </source>
</evidence>
<reference evidence="1" key="1">
    <citation type="submission" date="2020-12" db="EMBL/GenBank/DDBJ databases">
        <authorList>
            <person name="Iha C."/>
        </authorList>
    </citation>
    <scope>NUCLEOTIDE SEQUENCE</scope>
</reference>